<name>A0AAF0DTY3_9BASI</name>
<comment type="subcellular location">
    <subcellularLocation>
        <location evidence="1">Mitochondrion</location>
    </subcellularLocation>
</comment>
<dbReference type="PANTHER" id="PTHR37799:SF1">
    <property type="entry name" value="SMALL RIBOSOMAL SUBUNIT PROTEIN MS23"/>
    <property type="match status" value="1"/>
</dbReference>
<dbReference type="GO" id="GO:0005763">
    <property type="term" value="C:mitochondrial small ribosomal subunit"/>
    <property type="evidence" value="ECO:0007669"/>
    <property type="project" value="InterPro"/>
</dbReference>
<dbReference type="EMBL" id="CP119951">
    <property type="protein sequence ID" value="WFC94060.1"/>
    <property type="molecule type" value="Genomic_DNA"/>
</dbReference>
<evidence type="ECO:0000256" key="1">
    <source>
        <dbReference type="ARBA" id="ARBA00004173"/>
    </source>
</evidence>
<reference evidence="9" key="1">
    <citation type="submission" date="2023-03" db="EMBL/GenBank/DDBJ databases">
        <title>Mating type loci evolution in Malassezia.</title>
        <authorList>
            <person name="Coelho M.A."/>
        </authorList>
    </citation>
    <scope>NUCLEOTIDE SEQUENCE</scope>
    <source>
        <strain evidence="9">CBS 14135</strain>
    </source>
</reference>
<evidence type="ECO:0000313" key="10">
    <source>
        <dbReference type="Proteomes" id="UP001216638"/>
    </source>
</evidence>
<dbReference type="Pfam" id="PF13741">
    <property type="entry name" value="MRP-S25"/>
    <property type="match status" value="1"/>
</dbReference>
<feature type="region of interest" description="Disordered" evidence="8">
    <location>
        <begin position="26"/>
        <end position="88"/>
    </location>
</feature>
<evidence type="ECO:0000256" key="6">
    <source>
        <dbReference type="ARBA" id="ARBA00035137"/>
    </source>
</evidence>
<evidence type="ECO:0000256" key="2">
    <source>
        <dbReference type="ARBA" id="ARBA00009864"/>
    </source>
</evidence>
<feature type="region of interest" description="Disordered" evidence="8">
    <location>
        <begin position="228"/>
        <end position="301"/>
    </location>
</feature>
<evidence type="ECO:0000256" key="5">
    <source>
        <dbReference type="ARBA" id="ARBA00023274"/>
    </source>
</evidence>
<evidence type="ECO:0000313" key="9">
    <source>
        <dbReference type="EMBL" id="WFC94060.1"/>
    </source>
</evidence>
<keyword evidence="3" id="KW-0689">Ribosomal protein</keyword>
<accession>A0AAF0DTY3</accession>
<protein>
    <recommendedName>
        <fullName evidence="6">Small ribosomal subunit protein mS23</fullName>
    </recommendedName>
    <alternativeName>
        <fullName evidence="7">37S ribosomal protein S25, mitochondrial</fullName>
    </alternativeName>
</protein>
<keyword evidence="4" id="KW-0496">Mitochondrion</keyword>
<feature type="compositionally biased region" description="Basic and acidic residues" evidence="8">
    <location>
        <begin position="47"/>
        <end position="72"/>
    </location>
</feature>
<gene>
    <name evidence="9" type="primary">RSM25</name>
    <name evidence="9" type="ORF">MBRA1_000690</name>
</gene>
<dbReference type="PANTHER" id="PTHR37799">
    <property type="entry name" value="37S RIBOSOMAL PROTEIN S25, MITOCHONDRIAL"/>
    <property type="match status" value="1"/>
</dbReference>
<evidence type="ECO:0000256" key="8">
    <source>
        <dbReference type="SAM" id="MobiDB-lite"/>
    </source>
</evidence>
<evidence type="ECO:0000256" key="3">
    <source>
        <dbReference type="ARBA" id="ARBA00022980"/>
    </source>
</evidence>
<sequence>MPRRIPVQVTQTVSRLLEGGYMKKPPAWYEPTLRHPPALVPPRQSRQRPDSDLPHALQREAREALTHRERPHMNSRKKLRSQMPPLRPQPIVYDADRIRRQFFRDHPWEAKRATTLVEMDYELEANPEPQIPKGEMPELIHWSRLNPSVEDVIQCTLRTCQDSDLSLSQAYRRTIAAYHAIQAEREHRIRYANYEARSLGADLGRSETTRGFEKEQRELDKWAGVARKDAAPVEDDQATAAGTLARKKRVDSTFTGGDSYLKAANQLRTGQSATPSTPSAPRAAQDATASDDFLGVAQSLR</sequence>
<organism evidence="9 10">
    <name type="scientific">Malassezia brasiliensis</name>
    <dbReference type="NCBI Taxonomy" id="1821822"/>
    <lineage>
        <taxon>Eukaryota</taxon>
        <taxon>Fungi</taxon>
        <taxon>Dikarya</taxon>
        <taxon>Basidiomycota</taxon>
        <taxon>Ustilaginomycotina</taxon>
        <taxon>Malasseziomycetes</taxon>
        <taxon>Malasseziales</taxon>
        <taxon>Malasseziaceae</taxon>
        <taxon>Malassezia</taxon>
    </lineage>
</organism>
<comment type="similarity">
    <text evidence="2">Belongs to the mitochondrion-specific ribosomal protein mS23 family.</text>
</comment>
<evidence type="ECO:0000256" key="4">
    <source>
        <dbReference type="ARBA" id="ARBA00023128"/>
    </source>
</evidence>
<keyword evidence="10" id="KW-1185">Reference proteome</keyword>
<dbReference type="Proteomes" id="UP001216638">
    <property type="component" value="Chromosome 1"/>
</dbReference>
<feature type="compositionally biased region" description="Low complexity" evidence="8">
    <location>
        <begin position="272"/>
        <end position="284"/>
    </location>
</feature>
<dbReference type="GO" id="GO:0003735">
    <property type="term" value="F:structural constituent of ribosome"/>
    <property type="evidence" value="ECO:0007669"/>
    <property type="project" value="InterPro"/>
</dbReference>
<proteinExistence type="inferred from homology"/>
<keyword evidence="5" id="KW-0687">Ribonucleoprotein</keyword>
<dbReference type="InterPro" id="IPR016939">
    <property type="entry name" value="Ribosomal_mS23_fun"/>
</dbReference>
<evidence type="ECO:0000256" key="7">
    <source>
        <dbReference type="ARBA" id="ARBA00035421"/>
    </source>
</evidence>
<dbReference type="AlphaFoldDB" id="A0AAF0DTY3"/>